<feature type="compositionally biased region" description="Basic residues" evidence="2">
    <location>
        <begin position="1"/>
        <end position="10"/>
    </location>
</feature>
<accession>A0A2R4T1J8</accession>
<feature type="region of interest" description="Disordered" evidence="2">
    <location>
        <begin position="1"/>
        <end position="29"/>
    </location>
</feature>
<protein>
    <submittedName>
        <fullName evidence="3">Uncharacterized protein</fullName>
    </submittedName>
</protein>
<organism evidence="3 4">
    <name type="scientific">Streptomyces lunaelactis</name>
    <dbReference type="NCBI Taxonomy" id="1535768"/>
    <lineage>
        <taxon>Bacteria</taxon>
        <taxon>Bacillati</taxon>
        <taxon>Actinomycetota</taxon>
        <taxon>Actinomycetes</taxon>
        <taxon>Kitasatosporales</taxon>
        <taxon>Streptomycetaceae</taxon>
        <taxon>Streptomyces</taxon>
    </lineage>
</organism>
<evidence type="ECO:0000256" key="2">
    <source>
        <dbReference type="SAM" id="MobiDB-lite"/>
    </source>
</evidence>
<dbReference type="Proteomes" id="UP000244201">
    <property type="component" value="Chromosome"/>
</dbReference>
<dbReference type="KEGG" id="slk:SLUN_13005"/>
<sequence length="326" mass="35863">MMSRKDRKNRRTDNPPAAATNLPPDTSGELDALRERLDRMEKDQAPRDAWAMVADRHRIEREREIAAHTRANPDTPCRACGDADAVQRRLVPAEIFGTSAWICTACVKACVPGWGTQTTRALNRSQAIDRLACLAVGMDAPTASFAALAGRYGLRLVLAQDAPGAGDGTPWSHLGDLAQWREAGIKATRRSAAGFGAFPAVDHRTLLAPRETELRRVWDPELGAARLGPVEVPPEPPTAEELAARLCAEEIAIEAALKDQVRQAREQAEQADKDAERTRIAREYRAAARAQEKLFQEERHKLREARRAVYRAADTKVVFNAIVGGI</sequence>
<name>A0A2R4T1J8_9ACTN</name>
<evidence type="ECO:0000313" key="4">
    <source>
        <dbReference type="Proteomes" id="UP000244201"/>
    </source>
</evidence>
<proteinExistence type="predicted"/>
<evidence type="ECO:0000313" key="3">
    <source>
        <dbReference type="EMBL" id="AVZ72974.1"/>
    </source>
</evidence>
<reference evidence="3 4" key="1">
    <citation type="submission" date="2018-01" db="EMBL/GenBank/DDBJ databases">
        <title>Complete genome sequence of Streptomyces lunaelactis MM109T, a Ferroverdin A producer isolated from cave moonmilk deposits.</title>
        <authorList>
            <person name="Naome A."/>
            <person name="Martinet L."/>
            <person name="Maciejewska M."/>
            <person name="Anderssen S."/>
            <person name="Adam D."/>
            <person name="Tenconi E."/>
            <person name="Deflandre B."/>
            <person name="Arguelles-Arias A."/>
            <person name="Calusinska M."/>
            <person name="Copieters W."/>
            <person name="Karim L."/>
            <person name="Hanikenne M."/>
            <person name="Baurain D."/>
            <person name="van Wezel G."/>
            <person name="Smargiasso N."/>
            <person name="de Pauw E."/>
            <person name="Delfosse P."/>
            <person name="Rigali S."/>
        </authorList>
    </citation>
    <scope>NUCLEOTIDE SEQUENCE [LARGE SCALE GENOMIC DNA]</scope>
    <source>
        <strain evidence="3 4">MM109</strain>
    </source>
</reference>
<gene>
    <name evidence="3" type="ORF">SLUN_13005</name>
</gene>
<keyword evidence="4" id="KW-1185">Reference proteome</keyword>
<feature type="coiled-coil region" evidence="1">
    <location>
        <begin position="254"/>
        <end position="308"/>
    </location>
</feature>
<dbReference type="AlphaFoldDB" id="A0A2R4T1J8"/>
<dbReference type="EMBL" id="CP026304">
    <property type="protein sequence ID" value="AVZ72974.1"/>
    <property type="molecule type" value="Genomic_DNA"/>
</dbReference>
<keyword evidence="1" id="KW-0175">Coiled coil</keyword>
<evidence type="ECO:0000256" key="1">
    <source>
        <dbReference type="SAM" id="Coils"/>
    </source>
</evidence>